<sequence length="349" mass="40074">MPPKTSCEWITPSKPWSRINVDFAGPFQNKTFLIVVDAYSRWPEVFIVNNMTSGTVIRHLRNMFATHGLCETLVSDNGTAFVSTEMKIFLEANKIKHVTTAPYHPTTNGLAERMVQTIKDKLRKMDDIPWDIKLPNILLGLRVTPCTATKKSPAELLMNRRLRTLLDTLHPDNHQQRKRTQQIISNAQKINRESETGQNVMYRNYGNGPRWLPGTIVNRNGPSSYEITTEDGSLINRHIDQLINRRQSEMSAITRREDEEMSKKEDIADNSEIMDNNLAEEITGYNLEKDKTDNEVREEIIEIPSQEKWAEMLGIPTNMEVTYSGGKIRNKMNVHSKSPYERPSNNFIA</sequence>
<dbReference type="InterPro" id="IPR036397">
    <property type="entry name" value="RNaseH_sf"/>
</dbReference>
<reference evidence="2 3" key="1">
    <citation type="submission" date="2023-11" db="EMBL/GenBank/DDBJ databases">
        <authorList>
            <person name="Hedman E."/>
            <person name="Englund M."/>
            <person name="Stromberg M."/>
            <person name="Nyberg Akerstrom W."/>
            <person name="Nylinder S."/>
            <person name="Jareborg N."/>
            <person name="Kallberg Y."/>
            <person name="Kronander E."/>
        </authorList>
    </citation>
    <scope>NUCLEOTIDE SEQUENCE [LARGE SCALE GENOMIC DNA]</scope>
</reference>
<protein>
    <recommendedName>
        <fullName evidence="1">Integrase catalytic domain-containing protein</fullName>
    </recommendedName>
</protein>
<dbReference type="PROSITE" id="PS50994">
    <property type="entry name" value="INTEGRASE"/>
    <property type="match status" value="1"/>
</dbReference>
<organism evidence="2 3">
    <name type="scientific">Parnassius mnemosyne</name>
    <name type="common">clouded apollo</name>
    <dbReference type="NCBI Taxonomy" id="213953"/>
    <lineage>
        <taxon>Eukaryota</taxon>
        <taxon>Metazoa</taxon>
        <taxon>Ecdysozoa</taxon>
        <taxon>Arthropoda</taxon>
        <taxon>Hexapoda</taxon>
        <taxon>Insecta</taxon>
        <taxon>Pterygota</taxon>
        <taxon>Neoptera</taxon>
        <taxon>Endopterygota</taxon>
        <taxon>Lepidoptera</taxon>
        <taxon>Glossata</taxon>
        <taxon>Ditrysia</taxon>
        <taxon>Papilionoidea</taxon>
        <taxon>Papilionidae</taxon>
        <taxon>Parnassiinae</taxon>
        <taxon>Parnassini</taxon>
        <taxon>Parnassius</taxon>
        <taxon>Driopa</taxon>
    </lineage>
</organism>
<dbReference type="InterPro" id="IPR012337">
    <property type="entry name" value="RNaseH-like_sf"/>
</dbReference>
<dbReference type="GO" id="GO:0015074">
    <property type="term" value="P:DNA integration"/>
    <property type="evidence" value="ECO:0007669"/>
    <property type="project" value="InterPro"/>
</dbReference>
<dbReference type="SUPFAM" id="SSF53098">
    <property type="entry name" value="Ribonuclease H-like"/>
    <property type="match status" value="1"/>
</dbReference>
<dbReference type="Pfam" id="PF00665">
    <property type="entry name" value="rve"/>
    <property type="match status" value="1"/>
</dbReference>
<dbReference type="EMBL" id="CAVLGL010000095">
    <property type="protein sequence ID" value="CAK1597675.1"/>
    <property type="molecule type" value="Genomic_DNA"/>
</dbReference>
<evidence type="ECO:0000259" key="1">
    <source>
        <dbReference type="PROSITE" id="PS50994"/>
    </source>
</evidence>
<dbReference type="Gene3D" id="3.30.420.10">
    <property type="entry name" value="Ribonuclease H-like superfamily/Ribonuclease H"/>
    <property type="match status" value="1"/>
</dbReference>
<keyword evidence="3" id="KW-1185">Reference proteome</keyword>
<feature type="domain" description="Integrase catalytic" evidence="1">
    <location>
        <begin position="11"/>
        <end position="179"/>
    </location>
</feature>
<dbReference type="PANTHER" id="PTHR37984">
    <property type="entry name" value="PROTEIN CBG26694"/>
    <property type="match status" value="1"/>
</dbReference>
<dbReference type="InterPro" id="IPR001584">
    <property type="entry name" value="Integrase_cat-core"/>
</dbReference>
<accession>A0AAV1LS15</accession>
<dbReference type="GO" id="GO:0003676">
    <property type="term" value="F:nucleic acid binding"/>
    <property type="evidence" value="ECO:0007669"/>
    <property type="project" value="InterPro"/>
</dbReference>
<evidence type="ECO:0000313" key="2">
    <source>
        <dbReference type="EMBL" id="CAK1597675.1"/>
    </source>
</evidence>
<dbReference type="AlphaFoldDB" id="A0AAV1LS15"/>
<comment type="caution">
    <text evidence="2">The sequence shown here is derived from an EMBL/GenBank/DDBJ whole genome shotgun (WGS) entry which is preliminary data.</text>
</comment>
<dbReference type="InterPro" id="IPR050951">
    <property type="entry name" value="Retrovirus_Pol_polyprotein"/>
</dbReference>
<dbReference type="PANTHER" id="PTHR37984:SF12">
    <property type="entry name" value="RIBONUCLEASE H"/>
    <property type="match status" value="1"/>
</dbReference>
<name>A0AAV1LS15_9NEOP</name>
<dbReference type="FunFam" id="3.30.420.10:FF:000063">
    <property type="entry name" value="Retrovirus-related Pol polyprotein from transposon 297-like Protein"/>
    <property type="match status" value="1"/>
</dbReference>
<dbReference type="Proteomes" id="UP001314205">
    <property type="component" value="Unassembled WGS sequence"/>
</dbReference>
<gene>
    <name evidence="2" type="ORF">PARMNEM_LOCUS16831</name>
</gene>
<proteinExistence type="predicted"/>
<evidence type="ECO:0000313" key="3">
    <source>
        <dbReference type="Proteomes" id="UP001314205"/>
    </source>
</evidence>